<accession>A0AAU9KAV9</accession>
<evidence type="ECO:0008006" key="3">
    <source>
        <dbReference type="Google" id="ProtNLM"/>
    </source>
</evidence>
<evidence type="ECO:0000313" key="1">
    <source>
        <dbReference type="EMBL" id="CAG9334331.1"/>
    </source>
</evidence>
<dbReference type="EMBL" id="CAJZBQ010000058">
    <property type="protein sequence ID" value="CAG9334331.1"/>
    <property type="molecule type" value="Genomic_DNA"/>
</dbReference>
<keyword evidence="2" id="KW-1185">Reference proteome</keyword>
<organism evidence="1 2">
    <name type="scientific">Blepharisma stoltei</name>
    <dbReference type="NCBI Taxonomy" id="1481888"/>
    <lineage>
        <taxon>Eukaryota</taxon>
        <taxon>Sar</taxon>
        <taxon>Alveolata</taxon>
        <taxon>Ciliophora</taxon>
        <taxon>Postciliodesmatophora</taxon>
        <taxon>Heterotrichea</taxon>
        <taxon>Heterotrichida</taxon>
        <taxon>Blepharismidae</taxon>
        <taxon>Blepharisma</taxon>
    </lineage>
</organism>
<proteinExistence type="predicted"/>
<gene>
    <name evidence="1" type="ORF">BSTOLATCC_MIC60950</name>
</gene>
<name>A0AAU9KAV9_9CILI</name>
<dbReference type="InterPro" id="IPR036770">
    <property type="entry name" value="Ankyrin_rpt-contain_sf"/>
</dbReference>
<dbReference type="AlphaFoldDB" id="A0AAU9KAV9"/>
<dbReference type="Proteomes" id="UP001162131">
    <property type="component" value="Unassembled WGS sequence"/>
</dbReference>
<sequence length="403" mass="46942">MSKQAELCDQTPFELISILNELIDSENFDGMTIMLQELEEAGYEKFHQVLLMAFQRLINRNFLTRALDLFTIFPILCYYEKSIEGFLADCLFDSICSGNEDKIKNLIDCFGNYTAVTNASNYNLFEYAVVLGKFEMAKMIRETLGVTSNEGFLLIRAARLGKVEILEYLWKEIGMYTTQTDLLLRYAIKSGSLDTLKFIRFEIGIVDYRESEILEIAIYQAIETADFNNLEFLLVYFKMNFNPKKILPMGDTEPPPKHCLYESMCKLAVMNDTDFIRYCYYVLKIDFATCNPKSEWATYLDLLKISVKNWNLKLLKILIEELGLVTRIIPDVLGECLIFYILQFPGEAKDKRKFLDYYLKYETKDNLRSIKDFLTPEMIAMLQNAKMKSSDAYSKKAKYYTQD</sequence>
<comment type="caution">
    <text evidence="1">The sequence shown here is derived from an EMBL/GenBank/DDBJ whole genome shotgun (WGS) entry which is preliminary data.</text>
</comment>
<evidence type="ECO:0000313" key="2">
    <source>
        <dbReference type="Proteomes" id="UP001162131"/>
    </source>
</evidence>
<reference evidence="1" key="1">
    <citation type="submission" date="2021-09" db="EMBL/GenBank/DDBJ databases">
        <authorList>
            <consortium name="AG Swart"/>
            <person name="Singh M."/>
            <person name="Singh A."/>
            <person name="Seah K."/>
            <person name="Emmerich C."/>
        </authorList>
    </citation>
    <scope>NUCLEOTIDE SEQUENCE</scope>
    <source>
        <strain evidence="1">ATCC30299</strain>
    </source>
</reference>
<protein>
    <recommendedName>
        <fullName evidence="3">Pentatricopeptide repeat-containing protein</fullName>
    </recommendedName>
</protein>
<dbReference type="SUPFAM" id="SSF48403">
    <property type="entry name" value="Ankyrin repeat"/>
    <property type="match status" value="1"/>
</dbReference>